<dbReference type="Gene3D" id="3.20.20.450">
    <property type="entry name" value="EAL domain"/>
    <property type="match status" value="1"/>
</dbReference>
<accession>A0A8J7UHY6</accession>
<keyword evidence="6" id="KW-1185">Reference proteome</keyword>
<reference evidence="5" key="1">
    <citation type="submission" date="2021-03" db="EMBL/GenBank/DDBJ databases">
        <title>Genome sequencing and assembly of Tianweitania sediminis.</title>
        <authorList>
            <person name="Chhetri G."/>
        </authorList>
    </citation>
    <scope>NUCLEOTIDE SEQUENCE</scope>
    <source>
        <strain evidence="5">Z8</strain>
    </source>
</reference>
<feature type="transmembrane region" description="Helical" evidence="1">
    <location>
        <begin position="12"/>
        <end position="30"/>
    </location>
</feature>
<feature type="transmembrane region" description="Helical" evidence="1">
    <location>
        <begin position="60"/>
        <end position="80"/>
    </location>
</feature>
<feature type="domain" description="EAL" evidence="3">
    <location>
        <begin position="402"/>
        <end position="652"/>
    </location>
</feature>
<dbReference type="InterPro" id="IPR000700">
    <property type="entry name" value="PAS-assoc_C"/>
</dbReference>
<protein>
    <submittedName>
        <fullName evidence="5">EAL domain-containing protein</fullName>
    </submittedName>
</protein>
<dbReference type="RefSeq" id="WP_209333236.1">
    <property type="nucleotide sequence ID" value="NZ_JAGIYY010000001.1"/>
</dbReference>
<dbReference type="CDD" id="cd00130">
    <property type="entry name" value="PAS"/>
    <property type="match status" value="1"/>
</dbReference>
<dbReference type="InterPro" id="IPR035919">
    <property type="entry name" value="EAL_sf"/>
</dbReference>
<evidence type="ECO:0000259" key="4">
    <source>
        <dbReference type="PROSITE" id="PS50887"/>
    </source>
</evidence>
<dbReference type="InterPro" id="IPR029787">
    <property type="entry name" value="Nucleotide_cyclase"/>
</dbReference>
<dbReference type="SMART" id="SM00267">
    <property type="entry name" value="GGDEF"/>
    <property type="match status" value="1"/>
</dbReference>
<keyword evidence="1" id="KW-1133">Transmembrane helix</keyword>
<feature type="transmembrane region" description="Helical" evidence="1">
    <location>
        <begin position="37"/>
        <end position="54"/>
    </location>
</feature>
<dbReference type="PROSITE" id="PS50883">
    <property type="entry name" value="EAL"/>
    <property type="match status" value="1"/>
</dbReference>
<keyword evidence="1" id="KW-0812">Transmembrane</keyword>
<dbReference type="AlphaFoldDB" id="A0A8J7UHY6"/>
<evidence type="ECO:0000313" key="5">
    <source>
        <dbReference type="EMBL" id="MBP0437205.1"/>
    </source>
</evidence>
<dbReference type="Gene3D" id="3.30.450.20">
    <property type="entry name" value="PAS domain"/>
    <property type="match status" value="1"/>
</dbReference>
<dbReference type="InterPro" id="IPR001633">
    <property type="entry name" value="EAL_dom"/>
</dbReference>
<dbReference type="Pfam" id="PF00563">
    <property type="entry name" value="EAL"/>
    <property type="match status" value="1"/>
</dbReference>
<dbReference type="InterPro" id="IPR052155">
    <property type="entry name" value="Biofilm_reg_signaling"/>
</dbReference>
<dbReference type="NCBIfam" id="TIGR00229">
    <property type="entry name" value="sensory_box"/>
    <property type="match status" value="1"/>
</dbReference>
<dbReference type="PANTHER" id="PTHR44757:SF2">
    <property type="entry name" value="BIOFILM ARCHITECTURE MAINTENANCE PROTEIN MBAA"/>
    <property type="match status" value="1"/>
</dbReference>
<dbReference type="NCBIfam" id="TIGR00254">
    <property type="entry name" value="GGDEF"/>
    <property type="match status" value="1"/>
</dbReference>
<sequence>MLLIGNEDPTLRLLVNTVIMGMICGGAFALAALPQAVVGFMVPLIAGSAIFMITDAGPVNGIFAIMFGILTAIIMAGSLLHSKMLIRRVAAELEAREKTSVIELLLKSFEENSSDWLWRIDAERRLRDVSSRFAEAAGTDQKELEGASIQKLLKKLQSLGTAAAKDLLLNIRARRAFKDVTIPISLGGQQLWWRVTGEPCFDETGAYIGYRGVASDVTDTKLAEQRLSYLAHFDPLTGLVNRASFYDLIADHFAQSRSGSCFAVHFIDLDQFKAVNDTMGHAAGDRLLEEIAARFSSVVAPPDTLARLGGDEFAVLQRSGTSTDAAAALAQRLIDASVLPVEVNGDIFRVSASIGIAMAPSNGADGETLLRSADLALYQAKDAGRSTFCFFHTGMDDIAQERRLLGSELASALEAGELCLHFQPLIAAGTGEPAGFEALLRWQHPTRGLVPPSTFIPIAEQTGLIKAIGGWVIEEACRTASSWPEHLKVAVNLSPAQFEGSSIVEAVRSAITEARLDPQRLELEITESLFIAQPEDVLDKLRQLKGMGISVAMDDFGTGYSSLSYLWKFPFDRLKMDRSFVSAIEHDRIACDILRAISSLGRSLGMSITAEGVETEAQAKFLQGIGCDQLQGFLFSRPLPVENMPVYFLQPVIRRHRGEAGAQPDAGLFLKTGNQARSPL</sequence>
<dbReference type="Pfam" id="PF08448">
    <property type="entry name" value="PAS_4"/>
    <property type="match status" value="1"/>
</dbReference>
<dbReference type="CDD" id="cd01948">
    <property type="entry name" value="EAL"/>
    <property type="match status" value="1"/>
</dbReference>
<feature type="domain" description="GGDEF" evidence="4">
    <location>
        <begin position="260"/>
        <end position="393"/>
    </location>
</feature>
<dbReference type="PROSITE" id="PS50887">
    <property type="entry name" value="GGDEF"/>
    <property type="match status" value="1"/>
</dbReference>
<dbReference type="InterPro" id="IPR000014">
    <property type="entry name" value="PAS"/>
</dbReference>
<evidence type="ECO:0000259" key="3">
    <source>
        <dbReference type="PROSITE" id="PS50883"/>
    </source>
</evidence>
<dbReference type="InterPro" id="IPR043128">
    <property type="entry name" value="Rev_trsase/Diguanyl_cyclase"/>
</dbReference>
<name>A0A8J7UHY6_9HYPH</name>
<dbReference type="PROSITE" id="PS50113">
    <property type="entry name" value="PAC"/>
    <property type="match status" value="1"/>
</dbReference>
<evidence type="ECO:0000256" key="1">
    <source>
        <dbReference type="SAM" id="Phobius"/>
    </source>
</evidence>
<dbReference type="Gene3D" id="3.30.70.270">
    <property type="match status" value="1"/>
</dbReference>
<dbReference type="CDD" id="cd01949">
    <property type="entry name" value="GGDEF"/>
    <property type="match status" value="1"/>
</dbReference>
<dbReference type="Pfam" id="PF00990">
    <property type="entry name" value="GGDEF"/>
    <property type="match status" value="1"/>
</dbReference>
<evidence type="ECO:0000313" key="6">
    <source>
        <dbReference type="Proteomes" id="UP000666240"/>
    </source>
</evidence>
<dbReference type="SUPFAM" id="SSF55785">
    <property type="entry name" value="PYP-like sensor domain (PAS domain)"/>
    <property type="match status" value="1"/>
</dbReference>
<evidence type="ECO:0000259" key="2">
    <source>
        <dbReference type="PROSITE" id="PS50113"/>
    </source>
</evidence>
<dbReference type="PANTHER" id="PTHR44757">
    <property type="entry name" value="DIGUANYLATE CYCLASE DGCP"/>
    <property type="match status" value="1"/>
</dbReference>
<comment type="caution">
    <text evidence="5">The sequence shown here is derived from an EMBL/GenBank/DDBJ whole genome shotgun (WGS) entry which is preliminary data.</text>
</comment>
<dbReference type="SUPFAM" id="SSF55073">
    <property type="entry name" value="Nucleotide cyclase"/>
    <property type="match status" value="1"/>
</dbReference>
<dbReference type="Proteomes" id="UP000666240">
    <property type="component" value="Unassembled WGS sequence"/>
</dbReference>
<feature type="domain" description="PAC" evidence="2">
    <location>
        <begin position="175"/>
        <end position="229"/>
    </location>
</feature>
<dbReference type="SUPFAM" id="SSF141868">
    <property type="entry name" value="EAL domain-like"/>
    <property type="match status" value="1"/>
</dbReference>
<keyword evidence="1" id="KW-0472">Membrane</keyword>
<dbReference type="InterPro" id="IPR013656">
    <property type="entry name" value="PAS_4"/>
</dbReference>
<dbReference type="InterPro" id="IPR035965">
    <property type="entry name" value="PAS-like_dom_sf"/>
</dbReference>
<dbReference type="InterPro" id="IPR000160">
    <property type="entry name" value="GGDEF_dom"/>
</dbReference>
<organism evidence="5 6">
    <name type="scientific">Tianweitania sediminis</name>
    <dbReference type="NCBI Taxonomy" id="1502156"/>
    <lineage>
        <taxon>Bacteria</taxon>
        <taxon>Pseudomonadati</taxon>
        <taxon>Pseudomonadota</taxon>
        <taxon>Alphaproteobacteria</taxon>
        <taxon>Hyphomicrobiales</taxon>
        <taxon>Phyllobacteriaceae</taxon>
        <taxon>Tianweitania</taxon>
    </lineage>
</organism>
<dbReference type="EMBL" id="JAGIYY010000001">
    <property type="protein sequence ID" value="MBP0437205.1"/>
    <property type="molecule type" value="Genomic_DNA"/>
</dbReference>
<dbReference type="SMART" id="SM00052">
    <property type="entry name" value="EAL"/>
    <property type="match status" value="1"/>
</dbReference>
<gene>
    <name evidence="5" type="ORF">J5Y06_00885</name>
</gene>
<proteinExistence type="predicted"/>